<dbReference type="EMBL" id="BMWX01000001">
    <property type="protein sequence ID" value="GGZ17016.1"/>
    <property type="molecule type" value="Genomic_DNA"/>
</dbReference>
<dbReference type="Gene3D" id="3.40.50.1110">
    <property type="entry name" value="SGNH hydrolase"/>
    <property type="match status" value="1"/>
</dbReference>
<comment type="caution">
    <text evidence="2">The sequence shown here is derived from an EMBL/GenBank/DDBJ whole genome shotgun (WGS) entry which is preliminary data.</text>
</comment>
<reference evidence="2" key="2">
    <citation type="submission" date="2020-09" db="EMBL/GenBank/DDBJ databases">
        <authorList>
            <person name="Sun Q."/>
            <person name="Kim S."/>
        </authorList>
    </citation>
    <scope>NUCLEOTIDE SEQUENCE</scope>
    <source>
        <strain evidence="2">KCTC 12368</strain>
    </source>
</reference>
<name>A0A918PNB4_9BACT</name>
<dbReference type="SUPFAM" id="SSF52266">
    <property type="entry name" value="SGNH hydrolase"/>
    <property type="match status" value="1"/>
</dbReference>
<keyword evidence="3" id="KW-1185">Reference proteome</keyword>
<evidence type="ECO:0000256" key="1">
    <source>
        <dbReference type="SAM" id="SignalP"/>
    </source>
</evidence>
<accession>A0A918PNB4</accession>
<dbReference type="CDD" id="cd00229">
    <property type="entry name" value="SGNH_hydrolase"/>
    <property type="match status" value="1"/>
</dbReference>
<evidence type="ECO:0000313" key="3">
    <source>
        <dbReference type="Proteomes" id="UP000619457"/>
    </source>
</evidence>
<dbReference type="InterPro" id="IPR036514">
    <property type="entry name" value="SGNH_hydro_sf"/>
</dbReference>
<keyword evidence="1" id="KW-0732">Signal</keyword>
<evidence type="ECO:0000313" key="2">
    <source>
        <dbReference type="EMBL" id="GGZ17016.1"/>
    </source>
</evidence>
<feature type="signal peptide" evidence="1">
    <location>
        <begin position="1"/>
        <end position="21"/>
    </location>
</feature>
<evidence type="ECO:0008006" key="4">
    <source>
        <dbReference type="Google" id="ProtNLM"/>
    </source>
</evidence>
<gene>
    <name evidence="2" type="ORF">GCM10007049_06760</name>
</gene>
<dbReference type="GO" id="GO:0016788">
    <property type="term" value="F:hydrolase activity, acting on ester bonds"/>
    <property type="evidence" value="ECO:0007669"/>
    <property type="project" value="UniProtKB-ARBA"/>
</dbReference>
<reference evidence="2" key="1">
    <citation type="journal article" date="2014" name="Int. J. Syst. Evol. Microbiol.">
        <title>Complete genome sequence of Corynebacterium casei LMG S-19264T (=DSM 44701T), isolated from a smear-ripened cheese.</title>
        <authorList>
            <consortium name="US DOE Joint Genome Institute (JGI-PGF)"/>
            <person name="Walter F."/>
            <person name="Albersmeier A."/>
            <person name="Kalinowski J."/>
            <person name="Ruckert C."/>
        </authorList>
    </citation>
    <scope>NUCLEOTIDE SEQUENCE</scope>
    <source>
        <strain evidence="2">KCTC 12368</strain>
    </source>
</reference>
<dbReference type="AlphaFoldDB" id="A0A918PNB4"/>
<organism evidence="2 3">
    <name type="scientific">Echinicola pacifica</name>
    <dbReference type="NCBI Taxonomy" id="346377"/>
    <lineage>
        <taxon>Bacteria</taxon>
        <taxon>Pseudomonadati</taxon>
        <taxon>Bacteroidota</taxon>
        <taxon>Cytophagia</taxon>
        <taxon>Cytophagales</taxon>
        <taxon>Cyclobacteriaceae</taxon>
        <taxon>Echinicola</taxon>
    </lineage>
</organism>
<dbReference type="Proteomes" id="UP000619457">
    <property type="component" value="Unassembled WGS sequence"/>
</dbReference>
<sequence>MKGTKYLVLIFYLLSTLAVLAQSNAPVINKLVVSTEKQGEQGVEQKIVKGFVENESENLIYTYLIKSGDATLAPLGKTAILTVNDTKEVEIELVITNENGITSSKSITYAEDQVDVGSLYTDEDNWLKAIGNFKNHPSFQFQERNEDLPNVLIIGNSISIGYTPYVQRILAGKCNVYRIPENAGETDRGLAKLNLWLGDGDWDVIHFNFGLHDLKRLTNNKLDVSGEIVNRPEEYAVKLEEIVEQLKSQTDAALIWATTSVVPEGAQGRIKGDEVKYNKVASKIMRANHIRIDDQYKLTRKHPKDQKPKDVHFTPEGMERQAEQVVFYINKALQ</sequence>
<dbReference type="RefSeq" id="WP_018474055.1">
    <property type="nucleotide sequence ID" value="NZ_BMWX01000001.1"/>
</dbReference>
<protein>
    <recommendedName>
        <fullName evidence="4">SGNH/GDSL hydrolase family protein</fullName>
    </recommendedName>
</protein>
<feature type="chain" id="PRO_5037495114" description="SGNH/GDSL hydrolase family protein" evidence="1">
    <location>
        <begin position="22"/>
        <end position="334"/>
    </location>
</feature>
<proteinExistence type="predicted"/>